<name>A0ABW4YH89_9BACL</name>
<sequence length="81" mass="9642">MLDDTARKLLRILFNLNRMHAAPLEVERLQLLAGRDISLIEATLHLLREERYIRWDQQAGIVQVMRLEEQPMAKYQHVFTD</sequence>
<evidence type="ECO:0000313" key="1">
    <source>
        <dbReference type="EMBL" id="MFD2114754.1"/>
    </source>
</evidence>
<dbReference type="Proteomes" id="UP001597362">
    <property type="component" value="Unassembled WGS sequence"/>
</dbReference>
<reference evidence="2" key="1">
    <citation type="journal article" date="2019" name="Int. J. Syst. Evol. Microbiol.">
        <title>The Global Catalogue of Microorganisms (GCM) 10K type strain sequencing project: providing services to taxonomists for standard genome sequencing and annotation.</title>
        <authorList>
            <consortium name="The Broad Institute Genomics Platform"/>
            <consortium name="The Broad Institute Genome Sequencing Center for Infectious Disease"/>
            <person name="Wu L."/>
            <person name="Ma J."/>
        </authorList>
    </citation>
    <scope>NUCLEOTIDE SEQUENCE [LARGE SCALE GENOMIC DNA]</scope>
    <source>
        <strain evidence="2">GH52</strain>
    </source>
</reference>
<comment type="caution">
    <text evidence="1">The sequence shown here is derived from an EMBL/GenBank/DDBJ whole genome shotgun (WGS) entry which is preliminary data.</text>
</comment>
<dbReference type="EMBL" id="JBHUHO010000008">
    <property type="protein sequence ID" value="MFD2114754.1"/>
    <property type="molecule type" value="Genomic_DNA"/>
</dbReference>
<accession>A0ABW4YH89</accession>
<dbReference type="RefSeq" id="WP_377769771.1">
    <property type="nucleotide sequence ID" value="NZ_JBHUHO010000008.1"/>
</dbReference>
<evidence type="ECO:0000313" key="2">
    <source>
        <dbReference type="Proteomes" id="UP001597362"/>
    </source>
</evidence>
<gene>
    <name evidence="1" type="ORF">ACFSJH_03195</name>
</gene>
<keyword evidence="2" id="KW-1185">Reference proteome</keyword>
<proteinExistence type="predicted"/>
<organism evidence="1 2">
    <name type="scientific">Paenibacillus yanchengensis</name>
    <dbReference type="NCBI Taxonomy" id="2035833"/>
    <lineage>
        <taxon>Bacteria</taxon>
        <taxon>Bacillati</taxon>
        <taxon>Bacillota</taxon>
        <taxon>Bacilli</taxon>
        <taxon>Bacillales</taxon>
        <taxon>Paenibacillaceae</taxon>
        <taxon>Paenibacillus</taxon>
    </lineage>
</organism>
<protein>
    <submittedName>
        <fullName evidence="1">Uncharacterized protein</fullName>
    </submittedName>
</protein>